<sequence length="219" mass="23984">MSKLDPKTPDHPRPLPKSVYDPAEDSFLLMDALVEDQEALIAQKPKVVFEIGVGSGVVSSFARTLIDGLLGNGSEYVHSFGTDINPEAIETAKRTATINKQSKPELFQCDLVSAVSPRFQGFIDVLLFNPPYVPTDDAPVTCSEHCWAGGPSGRGALDRLWPIVADLLSPTGSFYLVALKSNNIPDLIETAGQYNLDGKVVINRRCGIEHLFILKFWKK</sequence>
<dbReference type="GO" id="GO:0003676">
    <property type="term" value="F:nucleic acid binding"/>
    <property type="evidence" value="ECO:0007669"/>
    <property type="project" value="InterPro"/>
</dbReference>
<dbReference type="InterPro" id="IPR029063">
    <property type="entry name" value="SAM-dependent_MTases_sf"/>
</dbReference>
<comment type="catalytic activity">
    <reaction evidence="7">
        <text>L-lysyl-[histone] + S-adenosyl-L-methionine = N(6)-methyl-L-lysyl-[histone] + S-adenosyl-L-homocysteine + H(+)</text>
        <dbReference type="Rhea" id="RHEA:10024"/>
        <dbReference type="Rhea" id="RHEA-COMP:9845"/>
        <dbReference type="Rhea" id="RHEA-COMP:9846"/>
        <dbReference type="ChEBI" id="CHEBI:15378"/>
        <dbReference type="ChEBI" id="CHEBI:29969"/>
        <dbReference type="ChEBI" id="CHEBI:57856"/>
        <dbReference type="ChEBI" id="CHEBI:59789"/>
        <dbReference type="ChEBI" id="CHEBI:61929"/>
    </reaction>
    <physiologicalReaction direction="left-to-right" evidence="7">
        <dbReference type="Rhea" id="RHEA:10025"/>
    </physiologicalReaction>
</comment>
<dbReference type="InterPro" id="IPR002052">
    <property type="entry name" value="DNA_methylase_N6_adenine_CS"/>
</dbReference>
<evidence type="ECO:0000256" key="7">
    <source>
        <dbReference type="ARBA" id="ARBA00048619"/>
    </source>
</evidence>
<organism evidence="17 18">
    <name type="scientific">Panagrellus redivivus</name>
    <name type="common">Microworm</name>
    <dbReference type="NCBI Taxonomy" id="6233"/>
    <lineage>
        <taxon>Eukaryota</taxon>
        <taxon>Metazoa</taxon>
        <taxon>Ecdysozoa</taxon>
        <taxon>Nematoda</taxon>
        <taxon>Chromadorea</taxon>
        <taxon>Rhabditida</taxon>
        <taxon>Tylenchina</taxon>
        <taxon>Panagrolaimomorpha</taxon>
        <taxon>Panagrolaimoidea</taxon>
        <taxon>Panagrolaimidae</taxon>
        <taxon>Panagrellus</taxon>
    </lineage>
</organism>
<name>A0A7E4V4B1_PANRE</name>
<comment type="similarity">
    <text evidence="2">Belongs to the eukaryotic/archaeal PrmC-related family.</text>
</comment>
<keyword evidence="4" id="KW-0808">Transferase</keyword>
<evidence type="ECO:0000256" key="6">
    <source>
        <dbReference type="ARBA" id="ARBA00023242"/>
    </source>
</evidence>
<dbReference type="GO" id="GO:0005634">
    <property type="term" value="C:nucleus"/>
    <property type="evidence" value="ECO:0007669"/>
    <property type="project" value="UniProtKB-SubCell"/>
</dbReference>
<dbReference type="Proteomes" id="UP000492821">
    <property type="component" value="Unassembled WGS sequence"/>
</dbReference>
<dbReference type="NCBIfam" id="TIGR00537">
    <property type="entry name" value="hemK_rel_arch"/>
    <property type="match status" value="1"/>
</dbReference>
<reference evidence="18" key="2">
    <citation type="submission" date="2020-10" db="UniProtKB">
        <authorList>
            <consortium name="WormBaseParasite"/>
        </authorList>
    </citation>
    <scope>IDENTIFICATION</scope>
</reference>
<evidence type="ECO:0000256" key="11">
    <source>
        <dbReference type="ARBA" id="ARBA00075330"/>
    </source>
</evidence>
<dbReference type="CDD" id="cd02440">
    <property type="entry name" value="AdoMet_MTases"/>
    <property type="match status" value="1"/>
</dbReference>
<evidence type="ECO:0000313" key="17">
    <source>
        <dbReference type="Proteomes" id="UP000492821"/>
    </source>
</evidence>
<dbReference type="PANTHER" id="PTHR45875:SF1">
    <property type="entry name" value="METHYLTRANSFERASE N6AMT1"/>
    <property type="match status" value="1"/>
</dbReference>
<protein>
    <recommendedName>
        <fullName evidence="15">Methyltransferase HEMK2</fullName>
    </recommendedName>
    <alternativeName>
        <fullName evidence="14">HemK methyltransferase family member 2</fullName>
    </alternativeName>
    <alternativeName>
        <fullName evidence="12">Lysine N-methyltransferase 9</fullName>
    </alternativeName>
    <alternativeName>
        <fullName evidence="11">Methylarsonite methyltransferase N6AMT1</fullName>
    </alternativeName>
    <alternativeName>
        <fullName evidence="16">Methyltransferase N6AMT1</fullName>
    </alternativeName>
    <alternativeName>
        <fullName evidence="13">Protein N(5)-glutamine methyltransferase</fullName>
    </alternativeName>
</protein>
<comment type="function">
    <text evidence="9">Methyltransferase that can methylate proteins and, to a lower extent, arsenic. Catalytic subunit of a heterodimer with TRMT112, which monomethylates 'Lys-12' of histone H4 (H4K12me1), a modification present at the promoters of numerous genes encoding cell cycle regulators. Catalytic subunit of a heterodimer with TRMT112, which catalyzes N5-methylation of Glu residue of proteins with a Gly-Gln-Xaa-Xaa-Xaa-Arg motif. Methylates ETF1 on 'Gln-185'; ETF1 needs to be complexed to ERF3 in its GTP-bound form to be efficiently methylated. May also play a role in the modulation of arsenic-induced toxicity by mediating the conversion of monomethylarsonous acid (3+) into the less toxic dimethylarsonic acid. It however only plays a limited role in arsenic metabolism compared with AS3MT.</text>
</comment>
<dbReference type="WBParaSite" id="Pan_g16377.t1">
    <property type="protein sequence ID" value="Pan_g16377.t1"/>
    <property type="gene ID" value="Pan_g16377"/>
</dbReference>
<dbReference type="SUPFAM" id="SSF53335">
    <property type="entry name" value="S-adenosyl-L-methionine-dependent methyltransferases"/>
    <property type="match status" value="1"/>
</dbReference>
<evidence type="ECO:0000256" key="15">
    <source>
        <dbReference type="ARBA" id="ARBA00093624"/>
    </source>
</evidence>
<dbReference type="GO" id="GO:0036009">
    <property type="term" value="F:protein-glutamine N-methyltransferase activity"/>
    <property type="evidence" value="ECO:0007669"/>
    <property type="project" value="UniProtKB-ARBA"/>
</dbReference>
<dbReference type="PROSITE" id="PS00092">
    <property type="entry name" value="N6_MTASE"/>
    <property type="match status" value="1"/>
</dbReference>
<evidence type="ECO:0000256" key="14">
    <source>
        <dbReference type="ARBA" id="ARBA00083337"/>
    </source>
</evidence>
<evidence type="ECO:0000256" key="1">
    <source>
        <dbReference type="ARBA" id="ARBA00004123"/>
    </source>
</evidence>
<dbReference type="AlphaFoldDB" id="A0A7E4V4B1"/>
<comment type="subunit">
    <text evidence="10">Heterodimer; heterodimerization with TRMT112 is required for S-adenosyl-L-methionine-binding.</text>
</comment>
<keyword evidence="3" id="KW-0489">Methyltransferase</keyword>
<keyword evidence="5" id="KW-0949">S-adenosyl-L-methionine</keyword>
<proteinExistence type="inferred from homology"/>
<comment type="subcellular location">
    <subcellularLocation>
        <location evidence="1">Nucleus</location>
    </subcellularLocation>
</comment>
<comment type="catalytic activity">
    <reaction evidence="8">
        <text>methylarsonous acid + S-adenosyl-L-methionine = dimethylarsinate + S-adenosyl-L-homocysteine + 2 H(+)</text>
        <dbReference type="Rhea" id="RHEA:11684"/>
        <dbReference type="ChEBI" id="CHEBI:15378"/>
        <dbReference type="ChEBI" id="CHEBI:16223"/>
        <dbReference type="ChEBI" id="CHEBI:17826"/>
        <dbReference type="ChEBI" id="CHEBI:57856"/>
        <dbReference type="ChEBI" id="CHEBI:59789"/>
    </reaction>
</comment>
<evidence type="ECO:0000256" key="8">
    <source>
        <dbReference type="ARBA" id="ARBA00050903"/>
    </source>
</evidence>
<reference evidence="17" key="1">
    <citation type="journal article" date="2013" name="Genetics">
        <title>The draft genome and transcriptome of Panagrellus redivivus are shaped by the harsh demands of a free-living lifestyle.</title>
        <authorList>
            <person name="Srinivasan J."/>
            <person name="Dillman A.R."/>
            <person name="Macchietto M.G."/>
            <person name="Heikkinen L."/>
            <person name="Lakso M."/>
            <person name="Fracchia K.M."/>
            <person name="Antoshechkin I."/>
            <person name="Mortazavi A."/>
            <person name="Wong G."/>
            <person name="Sternberg P.W."/>
        </authorList>
    </citation>
    <scope>NUCLEOTIDE SEQUENCE [LARGE SCALE GENOMIC DNA]</scope>
    <source>
        <strain evidence="17">MT8872</strain>
    </source>
</reference>
<evidence type="ECO:0000256" key="2">
    <source>
        <dbReference type="ARBA" id="ARBA00006149"/>
    </source>
</evidence>
<evidence type="ECO:0000256" key="13">
    <source>
        <dbReference type="ARBA" id="ARBA00080992"/>
    </source>
</evidence>
<evidence type="ECO:0000256" key="10">
    <source>
        <dbReference type="ARBA" id="ARBA00062344"/>
    </source>
</evidence>
<keyword evidence="17" id="KW-1185">Reference proteome</keyword>
<dbReference type="GO" id="GO:0035657">
    <property type="term" value="C:eRF1 methyltransferase complex"/>
    <property type="evidence" value="ECO:0007669"/>
    <property type="project" value="TreeGrafter"/>
</dbReference>
<evidence type="ECO:0000256" key="3">
    <source>
        <dbReference type="ARBA" id="ARBA00022603"/>
    </source>
</evidence>
<evidence type="ECO:0000256" key="12">
    <source>
        <dbReference type="ARBA" id="ARBA00076540"/>
    </source>
</evidence>
<keyword evidence="6" id="KW-0539">Nucleus</keyword>
<evidence type="ECO:0000256" key="16">
    <source>
        <dbReference type="ARBA" id="ARBA00093667"/>
    </source>
</evidence>
<dbReference type="Gene3D" id="3.40.50.150">
    <property type="entry name" value="Vaccinia Virus protein VP39"/>
    <property type="match status" value="1"/>
</dbReference>
<dbReference type="InterPro" id="IPR004557">
    <property type="entry name" value="PrmC-related"/>
</dbReference>
<dbReference type="PANTHER" id="PTHR45875">
    <property type="entry name" value="METHYLTRANSFERASE N6AMT1"/>
    <property type="match status" value="1"/>
</dbReference>
<evidence type="ECO:0000256" key="4">
    <source>
        <dbReference type="ARBA" id="ARBA00022679"/>
    </source>
</evidence>
<dbReference type="InterPro" id="IPR052190">
    <property type="entry name" value="Euk-Arch_PrmC-MTase"/>
</dbReference>
<dbReference type="GO" id="GO:0032259">
    <property type="term" value="P:methylation"/>
    <property type="evidence" value="ECO:0007669"/>
    <property type="project" value="UniProtKB-KW"/>
</dbReference>
<evidence type="ECO:0000313" key="18">
    <source>
        <dbReference type="WBParaSite" id="Pan_g16377.t1"/>
    </source>
</evidence>
<accession>A0A7E4V4B1</accession>
<evidence type="ECO:0000256" key="9">
    <source>
        <dbReference type="ARBA" id="ARBA00053180"/>
    </source>
</evidence>
<dbReference type="FunFam" id="3.40.50.150:FF:000077">
    <property type="entry name" value="HemK methyltransferase family member 2"/>
    <property type="match status" value="1"/>
</dbReference>
<evidence type="ECO:0000256" key="5">
    <source>
        <dbReference type="ARBA" id="ARBA00022691"/>
    </source>
</evidence>